<organism evidence="26 27">
    <name type="scientific">Lates japonicus</name>
    <name type="common">Japanese lates</name>
    <dbReference type="NCBI Taxonomy" id="270547"/>
    <lineage>
        <taxon>Eukaryota</taxon>
        <taxon>Metazoa</taxon>
        <taxon>Chordata</taxon>
        <taxon>Craniata</taxon>
        <taxon>Vertebrata</taxon>
        <taxon>Euteleostomi</taxon>
        <taxon>Actinopterygii</taxon>
        <taxon>Neopterygii</taxon>
        <taxon>Teleostei</taxon>
        <taxon>Neoteleostei</taxon>
        <taxon>Acanthomorphata</taxon>
        <taxon>Carangaria</taxon>
        <taxon>Carangaria incertae sedis</taxon>
        <taxon>Centropomidae</taxon>
        <taxon>Lates</taxon>
    </lineage>
</organism>
<dbReference type="GO" id="GO:0006886">
    <property type="term" value="P:intracellular protein transport"/>
    <property type="evidence" value="ECO:0007669"/>
    <property type="project" value="UniProtKB-UniRule"/>
</dbReference>
<feature type="non-terminal residue" evidence="26">
    <location>
        <position position="1"/>
    </location>
</feature>
<dbReference type="EMBL" id="BRZM01000041">
    <property type="protein sequence ID" value="GLD60344.1"/>
    <property type="molecule type" value="Genomic_DNA"/>
</dbReference>
<dbReference type="GO" id="GO:0046872">
    <property type="term" value="F:metal ion binding"/>
    <property type="evidence" value="ECO:0007669"/>
    <property type="project" value="UniProtKB-KW"/>
</dbReference>
<dbReference type="Pfam" id="PF00071">
    <property type="entry name" value="Ras"/>
    <property type="match status" value="1"/>
</dbReference>
<keyword evidence="20 23" id="KW-0636">Prenylation</keyword>
<keyword evidence="19 23" id="KW-0449">Lipoprotein</keyword>
<dbReference type="GO" id="GO:0005525">
    <property type="term" value="F:GTP binding"/>
    <property type="evidence" value="ECO:0007669"/>
    <property type="project" value="UniProtKB-UniRule"/>
</dbReference>
<keyword evidence="17 23" id="KW-0342">GTP-binding</keyword>
<evidence type="ECO:0000256" key="20">
    <source>
        <dbReference type="ARBA" id="ARBA00023289"/>
    </source>
</evidence>
<evidence type="ECO:0000256" key="23">
    <source>
        <dbReference type="RuleBase" id="RU367096"/>
    </source>
</evidence>
<dbReference type="GO" id="GO:0030141">
    <property type="term" value="C:secretory granule"/>
    <property type="evidence" value="ECO:0007669"/>
    <property type="project" value="UniProtKB-ARBA"/>
</dbReference>
<keyword evidence="16" id="KW-0007">Acetylation</keyword>
<evidence type="ECO:0000256" key="1">
    <source>
        <dbReference type="ARBA" id="ARBA00001946"/>
    </source>
</evidence>
<evidence type="ECO:0000256" key="19">
    <source>
        <dbReference type="ARBA" id="ARBA00023288"/>
    </source>
</evidence>
<keyword evidence="5 23" id="KW-1003">Cell membrane</keyword>
<comment type="similarity">
    <text evidence="3 23">Belongs to the small GTPase superfamily. Rab family.</text>
</comment>
<evidence type="ECO:0000256" key="13">
    <source>
        <dbReference type="ARBA" id="ARBA00022842"/>
    </source>
</evidence>
<proteinExistence type="inferred from homology"/>
<dbReference type="Proteomes" id="UP001279410">
    <property type="component" value="Unassembled WGS sequence"/>
</dbReference>
<dbReference type="Pfam" id="PF13664">
    <property type="entry name" value="DUF4149"/>
    <property type="match status" value="1"/>
</dbReference>
<keyword evidence="18 23" id="KW-0472">Membrane</keyword>
<dbReference type="GO" id="GO:0017157">
    <property type="term" value="P:regulation of exocytosis"/>
    <property type="evidence" value="ECO:0007669"/>
    <property type="project" value="UniProtKB-ARBA"/>
</dbReference>
<keyword evidence="9 24" id="KW-0812">Transmembrane</keyword>
<reference evidence="26" key="1">
    <citation type="submission" date="2022-08" db="EMBL/GenBank/DDBJ databases">
        <title>Genome sequencing of akame (Lates japonicus).</title>
        <authorList>
            <person name="Hashiguchi Y."/>
            <person name="Takahashi H."/>
        </authorList>
    </citation>
    <scope>NUCLEOTIDE SEQUENCE</scope>
    <source>
        <strain evidence="26">Kochi</strain>
    </source>
</reference>
<evidence type="ECO:0000313" key="26">
    <source>
        <dbReference type="EMBL" id="GLD60344.1"/>
    </source>
</evidence>
<keyword evidence="11 23" id="KW-0547">Nucleotide-binding</keyword>
<dbReference type="PROSITE" id="PS51419">
    <property type="entry name" value="RAB"/>
    <property type="match status" value="1"/>
</dbReference>
<dbReference type="PANTHER" id="PTHR47980">
    <property type="entry name" value="LD44762P"/>
    <property type="match status" value="1"/>
</dbReference>
<protein>
    <recommendedName>
        <fullName evidence="23">Ras-related protein Rab-3</fullName>
    </recommendedName>
</protein>
<dbReference type="GO" id="GO:0005886">
    <property type="term" value="C:plasma membrane"/>
    <property type="evidence" value="ECO:0007669"/>
    <property type="project" value="UniProtKB-SubCell"/>
</dbReference>
<accession>A0AAD3R7S7</accession>
<dbReference type="PROSITE" id="PS51420">
    <property type="entry name" value="RHO"/>
    <property type="match status" value="1"/>
</dbReference>
<evidence type="ECO:0000256" key="21">
    <source>
        <dbReference type="ARBA" id="ARBA00047660"/>
    </source>
</evidence>
<dbReference type="InterPro" id="IPR037872">
    <property type="entry name" value="Rab3"/>
</dbReference>
<dbReference type="SMART" id="SM00174">
    <property type="entry name" value="RHO"/>
    <property type="match status" value="1"/>
</dbReference>
<evidence type="ECO:0000256" key="6">
    <source>
        <dbReference type="ARBA" id="ARBA00022481"/>
    </source>
</evidence>
<dbReference type="NCBIfam" id="TIGR00231">
    <property type="entry name" value="small_GTP"/>
    <property type="match status" value="1"/>
</dbReference>
<comment type="catalytic activity">
    <reaction evidence="21">
        <text>GTP + H2O = GDP + phosphate + H(+)</text>
        <dbReference type="Rhea" id="RHEA:19669"/>
        <dbReference type="ChEBI" id="CHEBI:15377"/>
        <dbReference type="ChEBI" id="CHEBI:15378"/>
        <dbReference type="ChEBI" id="CHEBI:37565"/>
        <dbReference type="ChEBI" id="CHEBI:43474"/>
        <dbReference type="ChEBI" id="CHEBI:58189"/>
        <dbReference type="EC" id="3.6.5.2"/>
    </reaction>
    <physiologicalReaction direction="left-to-right" evidence="21">
        <dbReference type="Rhea" id="RHEA:19670"/>
    </physiologicalReaction>
</comment>
<evidence type="ECO:0000259" key="25">
    <source>
        <dbReference type="Pfam" id="PF13664"/>
    </source>
</evidence>
<keyword evidence="13" id="KW-0460">Magnesium</keyword>
<sequence length="389" mass="44655">MYSYRKILSLQSDTMATEGEPTDLIKVLHLLVLSFSWGMQVWVSFIAGFALVWQVTLHTFGLVQSKLFPVYFYCLLGSNFVSLAVYAVYHPRELLDWHESVQMVLYFVALIMAGLNAQWFGPAATEVMFQMREVEKEHGLGNQIGLGSQKEAYAKLKEQDPKFEREPSWTFAFFHKKMASNDSRLQQQPSQKDAADQNFDYMFKLLIIGNSSVGKTSFLFRYADDSFTSAFVSTVGIDFKVKTVFRNDKRIKLQIWDTAGQERYRTITTAYYRGAMGFLLMYDITNQDSFNAVQDWATQIKTYSWDNAQVILVGNKCDLEDDRLVPTEDGQRLAEELGFQFFEASAKDNINVKQVFERLVDVICEKMNESMEGDANLVSNHRNQGLKDS</sequence>
<dbReference type="InterPro" id="IPR025423">
    <property type="entry name" value="TMEM205-like"/>
</dbReference>
<evidence type="ECO:0000256" key="12">
    <source>
        <dbReference type="ARBA" id="ARBA00022801"/>
    </source>
</evidence>
<name>A0AAD3R7S7_LATJO</name>
<dbReference type="InterPro" id="IPR027417">
    <property type="entry name" value="P-loop_NTPase"/>
</dbReference>
<dbReference type="SMART" id="SM00176">
    <property type="entry name" value="RAN"/>
    <property type="match status" value="1"/>
</dbReference>
<comment type="subcellular location">
    <subcellularLocation>
        <location evidence="2 23">Cell membrane</location>
        <topology evidence="2 23">Lipid-anchor</topology>
        <orientation evidence="2 23">Cytoplasmic side</orientation>
    </subcellularLocation>
</comment>
<comment type="function">
    <text evidence="22">The small GTPases Rab are key regulators of intracellular membrane trafficking, from the formation of transport vesicles to their fusion with membranes. Rabs cycle between an inactive GDP-bound form and an active GTP-bound form that is able to recruit to membranes different sets of downstream effectors directly responsible for vesicle formation, movement, tethering and fusion. RAB3D may be involved in the insulin-induced exocytosis of GLUT4-containing vesicles in adipocytes.</text>
</comment>
<evidence type="ECO:0000256" key="7">
    <source>
        <dbReference type="ARBA" id="ARBA00022483"/>
    </source>
</evidence>
<evidence type="ECO:0000256" key="2">
    <source>
        <dbReference type="ARBA" id="ARBA00004342"/>
    </source>
</evidence>
<gene>
    <name evidence="26" type="ORF">AKAME5_001225100</name>
</gene>
<feature type="transmembrane region" description="Helical" evidence="24">
    <location>
        <begin position="70"/>
        <end position="89"/>
    </location>
</feature>
<keyword evidence="7" id="KW-0268">Exocytosis</keyword>
<dbReference type="InterPro" id="IPR005225">
    <property type="entry name" value="Small_GTP-bd"/>
</dbReference>
<comment type="cofactor">
    <cofactor evidence="1">
        <name>Mg(2+)</name>
        <dbReference type="ChEBI" id="CHEBI:18420"/>
    </cofactor>
</comment>
<keyword evidence="27" id="KW-1185">Reference proteome</keyword>
<evidence type="ECO:0000256" key="4">
    <source>
        <dbReference type="ARBA" id="ARBA00022448"/>
    </source>
</evidence>
<feature type="transmembrane region" description="Helical" evidence="24">
    <location>
        <begin position="101"/>
        <end position="121"/>
    </location>
</feature>
<dbReference type="InterPro" id="IPR050305">
    <property type="entry name" value="Small_GTPase_Rab"/>
</dbReference>
<dbReference type="CDD" id="cd01865">
    <property type="entry name" value="Rab3"/>
    <property type="match status" value="1"/>
</dbReference>
<dbReference type="SUPFAM" id="SSF52540">
    <property type="entry name" value="P-loop containing nucleoside triphosphate hydrolases"/>
    <property type="match status" value="1"/>
</dbReference>
<dbReference type="GO" id="GO:0003925">
    <property type="term" value="F:G protein activity"/>
    <property type="evidence" value="ECO:0007669"/>
    <property type="project" value="UniProtKB-EC"/>
</dbReference>
<evidence type="ECO:0000256" key="16">
    <source>
        <dbReference type="ARBA" id="ARBA00022990"/>
    </source>
</evidence>
<dbReference type="InterPro" id="IPR001806">
    <property type="entry name" value="Small_GTPase"/>
</dbReference>
<evidence type="ECO:0000256" key="5">
    <source>
        <dbReference type="ARBA" id="ARBA00022475"/>
    </source>
</evidence>
<evidence type="ECO:0000256" key="14">
    <source>
        <dbReference type="ARBA" id="ARBA00022927"/>
    </source>
</evidence>
<evidence type="ECO:0000256" key="17">
    <source>
        <dbReference type="ARBA" id="ARBA00023134"/>
    </source>
</evidence>
<evidence type="ECO:0000256" key="24">
    <source>
        <dbReference type="SAM" id="Phobius"/>
    </source>
</evidence>
<keyword evidence="15 24" id="KW-1133">Transmembrane helix</keyword>
<evidence type="ECO:0000256" key="3">
    <source>
        <dbReference type="ARBA" id="ARBA00006270"/>
    </source>
</evidence>
<dbReference type="AlphaFoldDB" id="A0AAD3R7S7"/>
<evidence type="ECO:0000256" key="18">
    <source>
        <dbReference type="ARBA" id="ARBA00023136"/>
    </source>
</evidence>
<feature type="domain" description="TMEM205-like" evidence="25">
    <location>
        <begin position="31"/>
        <end position="132"/>
    </location>
</feature>
<evidence type="ECO:0000256" key="9">
    <source>
        <dbReference type="ARBA" id="ARBA00022692"/>
    </source>
</evidence>
<keyword evidence="12" id="KW-0378">Hydrolase</keyword>
<feature type="transmembrane region" description="Helical" evidence="24">
    <location>
        <begin position="41"/>
        <end position="63"/>
    </location>
</feature>
<evidence type="ECO:0000313" key="27">
    <source>
        <dbReference type="Proteomes" id="UP001279410"/>
    </source>
</evidence>
<keyword evidence="4 23" id="KW-0813">Transport</keyword>
<dbReference type="PRINTS" id="PR00449">
    <property type="entry name" value="RASTRNSFRMNG"/>
</dbReference>
<keyword evidence="6 23" id="KW-0488">Methylation</keyword>
<evidence type="ECO:0000256" key="11">
    <source>
        <dbReference type="ARBA" id="ARBA00022741"/>
    </source>
</evidence>
<evidence type="ECO:0000256" key="22">
    <source>
        <dbReference type="ARBA" id="ARBA00060086"/>
    </source>
</evidence>
<keyword evidence="14 23" id="KW-0653">Protein transport</keyword>
<evidence type="ECO:0000256" key="8">
    <source>
        <dbReference type="ARBA" id="ARBA00022553"/>
    </source>
</evidence>
<dbReference type="Gene3D" id="3.40.50.300">
    <property type="entry name" value="P-loop containing nucleotide triphosphate hydrolases"/>
    <property type="match status" value="1"/>
</dbReference>
<keyword evidence="8" id="KW-0597">Phosphoprotein</keyword>
<dbReference type="GO" id="GO:0006887">
    <property type="term" value="P:exocytosis"/>
    <property type="evidence" value="ECO:0007669"/>
    <property type="project" value="UniProtKB-KW"/>
</dbReference>
<dbReference type="SMART" id="SM00175">
    <property type="entry name" value="RAB"/>
    <property type="match status" value="1"/>
</dbReference>
<dbReference type="PROSITE" id="PS51421">
    <property type="entry name" value="RAS"/>
    <property type="match status" value="1"/>
</dbReference>
<evidence type="ECO:0000256" key="10">
    <source>
        <dbReference type="ARBA" id="ARBA00022723"/>
    </source>
</evidence>
<evidence type="ECO:0000256" key="15">
    <source>
        <dbReference type="ARBA" id="ARBA00022989"/>
    </source>
</evidence>
<dbReference type="SMART" id="SM00173">
    <property type="entry name" value="RAS"/>
    <property type="match status" value="1"/>
</dbReference>
<comment type="caution">
    <text evidence="26">The sequence shown here is derived from an EMBL/GenBank/DDBJ whole genome shotgun (WGS) entry which is preliminary data.</text>
</comment>
<keyword evidence="10" id="KW-0479">Metal-binding</keyword>
<dbReference type="FunFam" id="3.40.50.300:FF:000448">
    <property type="entry name" value="RAB3D, member RAS oncogene family"/>
    <property type="match status" value="1"/>
</dbReference>